<evidence type="ECO:0000313" key="2">
    <source>
        <dbReference type="EMBL" id="KAH3688294.1"/>
    </source>
</evidence>
<dbReference type="Proteomes" id="UP000774326">
    <property type="component" value="Unassembled WGS sequence"/>
</dbReference>
<feature type="region of interest" description="Disordered" evidence="1">
    <location>
        <begin position="62"/>
        <end position="84"/>
    </location>
</feature>
<gene>
    <name evidence="2" type="ORF">WICPIJ_000723</name>
</gene>
<evidence type="ECO:0000313" key="3">
    <source>
        <dbReference type="Proteomes" id="UP000774326"/>
    </source>
</evidence>
<keyword evidence="3" id="KW-1185">Reference proteome</keyword>
<evidence type="ECO:0000256" key="1">
    <source>
        <dbReference type="SAM" id="MobiDB-lite"/>
    </source>
</evidence>
<organism evidence="2 3">
    <name type="scientific">Wickerhamomyces pijperi</name>
    <name type="common">Yeast</name>
    <name type="synonym">Pichia pijperi</name>
    <dbReference type="NCBI Taxonomy" id="599730"/>
    <lineage>
        <taxon>Eukaryota</taxon>
        <taxon>Fungi</taxon>
        <taxon>Dikarya</taxon>
        <taxon>Ascomycota</taxon>
        <taxon>Saccharomycotina</taxon>
        <taxon>Saccharomycetes</taxon>
        <taxon>Phaffomycetales</taxon>
        <taxon>Wickerhamomycetaceae</taxon>
        <taxon>Wickerhamomyces</taxon>
    </lineage>
</organism>
<dbReference type="EMBL" id="JAEUBG010000444">
    <property type="protein sequence ID" value="KAH3688294.1"/>
    <property type="molecule type" value="Genomic_DNA"/>
</dbReference>
<reference evidence="2" key="2">
    <citation type="submission" date="2021-01" db="EMBL/GenBank/DDBJ databases">
        <authorList>
            <person name="Schikora-Tamarit M.A."/>
        </authorList>
    </citation>
    <scope>NUCLEOTIDE SEQUENCE</scope>
    <source>
        <strain evidence="2">CBS2887</strain>
    </source>
</reference>
<comment type="caution">
    <text evidence="2">The sequence shown here is derived from an EMBL/GenBank/DDBJ whole genome shotgun (WGS) entry which is preliminary data.</text>
</comment>
<name>A0A9P8TRM8_WICPI</name>
<proteinExistence type="predicted"/>
<protein>
    <submittedName>
        <fullName evidence="2">Uncharacterized protein</fullName>
    </submittedName>
</protein>
<sequence>MERSKSKSTVDCCSGKLKILIGLVCNLKTMSSTVSLSSLTALNNNGRASAIPKAAETGLFKNLANKDGTTPTEKASMDSKSSHKAAWSALVGKKVAPGYSS</sequence>
<dbReference type="AlphaFoldDB" id="A0A9P8TRM8"/>
<accession>A0A9P8TRM8</accession>
<reference evidence="2" key="1">
    <citation type="journal article" date="2021" name="Open Biol.">
        <title>Shared evolutionary footprints suggest mitochondrial oxidative damage underlies multiple complex I losses in fungi.</title>
        <authorList>
            <person name="Schikora-Tamarit M.A."/>
            <person name="Marcet-Houben M."/>
            <person name="Nosek J."/>
            <person name="Gabaldon T."/>
        </authorList>
    </citation>
    <scope>NUCLEOTIDE SEQUENCE</scope>
    <source>
        <strain evidence="2">CBS2887</strain>
    </source>
</reference>